<dbReference type="Pfam" id="PF00350">
    <property type="entry name" value="Dynamin_N"/>
    <property type="match status" value="1"/>
</dbReference>
<dbReference type="Gene3D" id="3.40.50.300">
    <property type="entry name" value="P-loop containing nucleotide triphosphate hydrolases"/>
    <property type="match status" value="1"/>
</dbReference>
<keyword evidence="3" id="KW-0505">Motor protein</keyword>
<dbReference type="CDD" id="cd08771">
    <property type="entry name" value="DLP_1"/>
    <property type="match status" value="1"/>
</dbReference>
<dbReference type="GO" id="GO:0005525">
    <property type="term" value="F:GTP binding"/>
    <property type="evidence" value="ECO:0007669"/>
    <property type="project" value="UniProtKB-KW"/>
</dbReference>
<evidence type="ECO:0000256" key="3">
    <source>
        <dbReference type="ARBA" id="ARBA00023175"/>
    </source>
</evidence>
<name>A0A2P6SAE7_ROSCH</name>
<dbReference type="PROSITE" id="PS51718">
    <property type="entry name" value="G_DYNAMIN_2"/>
    <property type="match status" value="1"/>
</dbReference>
<dbReference type="EMBL" id="PDCK01000039">
    <property type="protein sequence ID" value="PRQ55657.1"/>
    <property type="molecule type" value="Genomic_DNA"/>
</dbReference>
<dbReference type="InterPro" id="IPR003130">
    <property type="entry name" value="GED"/>
</dbReference>
<dbReference type="PANTHER" id="PTHR11566">
    <property type="entry name" value="DYNAMIN"/>
    <property type="match status" value="1"/>
</dbReference>
<dbReference type="AlphaFoldDB" id="A0A2P6SAE7"/>
<dbReference type="SMART" id="SM00053">
    <property type="entry name" value="DYNc"/>
    <property type="match status" value="1"/>
</dbReference>
<organism evidence="6 7">
    <name type="scientific">Rosa chinensis</name>
    <name type="common">China rose</name>
    <dbReference type="NCBI Taxonomy" id="74649"/>
    <lineage>
        <taxon>Eukaryota</taxon>
        <taxon>Viridiplantae</taxon>
        <taxon>Streptophyta</taxon>
        <taxon>Embryophyta</taxon>
        <taxon>Tracheophyta</taxon>
        <taxon>Spermatophyta</taxon>
        <taxon>Magnoliopsida</taxon>
        <taxon>eudicotyledons</taxon>
        <taxon>Gunneridae</taxon>
        <taxon>Pentapetalae</taxon>
        <taxon>rosids</taxon>
        <taxon>fabids</taxon>
        <taxon>Rosales</taxon>
        <taxon>Rosaceae</taxon>
        <taxon>Rosoideae</taxon>
        <taxon>Rosoideae incertae sedis</taxon>
        <taxon>Rosa</taxon>
    </lineage>
</organism>
<dbReference type="Gene3D" id="1.20.120.1240">
    <property type="entry name" value="Dynamin, middle domain"/>
    <property type="match status" value="1"/>
</dbReference>
<dbReference type="GO" id="GO:0005874">
    <property type="term" value="C:microtubule"/>
    <property type="evidence" value="ECO:0007669"/>
    <property type="project" value="TreeGrafter"/>
</dbReference>
<dbReference type="Pfam" id="PF02212">
    <property type="entry name" value="GED"/>
    <property type="match status" value="1"/>
</dbReference>
<dbReference type="GO" id="GO:0005737">
    <property type="term" value="C:cytoplasm"/>
    <property type="evidence" value="ECO:0007669"/>
    <property type="project" value="TreeGrafter"/>
</dbReference>
<gene>
    <name evidence="6" type="ORF">RchiOBHm_Chr1g0327001</name>
</gene>
<dbReference type="OrthoDB" id="5061070at2759"/>
<dbReference type="InterPro" id="IPR020850">
    <property type="entry name" value="GED_dom"/>
</dbReference>
<dbReference type="InterPro" id="IPR030381">
    <property type="entry name" value="G_DYNAMIN_dom"/>
</dbReference>
<feature type="domain" description="Dynamin-type G" evidence="5">
    <location>
        <begin position="121"/>
        <end position="382"/>
    </location>
</feature>
<evidence type="ECO:0000313" key="7">
    <source>
        <dbReference type="Proteomes" id="UP000238479"/>
    </source>
</evidence>
<dbReference type="InterPro" id="IPR001401">
    <property type="entry name" value="Dynamin_GTPase"/>
</dbReference>
<dbReference type="InterPro" id="IPR000375">
    <property type="entry name" value="Dynamin_stalk"/>
</dbReference>
<dbReference type="FunFam" id="3.40.50.300:FF:001237">
    <property type="entry name" value="Dynamin-related protein 4C"/>
    <property type="match status" value="1"/>
</dbReference>
<dbReference type="InterPro" id="IPR022812">
    <property type="entry name" value="Dynamin"/>
</dbReference>
<keyword evidence="7" id="KW-1185">Reference proteome</keyword>
<evidence type="ECO:0000259" key="4">
    <source>
        <dbReference type="PROSITE" id="PS51388"/>
    </source>
</evidence>
<evidence type="ECO:0000256" key="2">
    <source>
        <dbReference type="ARBA" id="ARBA00023134"/>
    </source>
</evidence>
<dbReference type="PRINTS" id="PR00195">
    <property type="entry name" value="DYNAMIN"/>
</dbReference>
<dbReference type="PROSITE" id="PS51388">
    <property type="entry name" value="GED"/>
    <property type="match status" value="1"/>
</dbReference>
<dbReference type="Pfam" id="PF01031">
    <property type="entry name" value="Dynamin_M"/>
    <property type="match status" value="1"/>
</dbReference>
<comment type="caution">
    <text evidence="6">The sequence shown here is derived from an EMBL/GenBank/DDBJ whole genome shotgun (WGS) entry which is preliminary data.</text>
</comment>
<feature type="domain" description="GED" evidence="4">
    <location>
        <begin position="642"/>
        <end position="736"/>
    </location>
</feature>
<dbReference type="Gramene" id="PRQ55657">
    <property type="protein sequence ID" value="PRQ55657"/>
    <property type="gene ID" value="RchiOBHm_Chr1g0327001"/>
</dbReference>
<accession>A0A2P6SAE7</accession>
<dbReference type="GO" id="GO:0016020">
    <property type="term" value="C:membrane"/>
    <property type="evidence" value="ECO:0007669"/>
    <property type="project" value="TreeGrafter"/>
</dbReference>
<keyword evidence="2" id="KW-0342">GTP-binding</keyword>
<proteinExistence type="predicted"/>
<dbReference type="InterPro" id="IPR045063">
    <property type="entry name" value="Dynamin_N"/>
</dbReference>
<evidence type="ECO:0000313" key="6">
    <source>
        <dbReference type="EMBL" id="PRQ55657.1"/>
    </source>
</evidence>
<dbReference type="SMART" id="SM00302">
    <property type="entry name" value="GED"/>
    <property type="match status" value="1"/>
</dbReference>
<dbReference type="InterPro" id="IPR027417">
    <property type="entry name" value="P-loop_NTPase"/>
</dbReference>
<reference evidence="6 7" key="1">
    <citation type="journal article" date="2018" name="Nat. Genet.">
        <title>The Rosa genome provides new insights in the design of modern roses.</title>
        <authorList>
            <person name="Bendahmane M."/>
        </authorList>
    </citation>
    <scope>NUCLEOTIDE SEQUENCE [LARGE SCALE GENOMIC DNA]</scope>
    <source>
        <strain evidence="7">cv. Old Blush</strain>
    </source>
</reference>
<dbReference type="GO" id="GO:0003924">
    <property type="term" value="F:GTPase activity"/>
    <property type="evidence" value="ECO:0007669"/>
    <property type="project" value="InterPro"/>
</dbReference>
<dbReference type="SUPFAM" id="SSF52540">
    <property type="entry name" value="P-loop containing nucleoside triphosphate hydrolases"/>
    <property type="match status" value="1"/>
</dbReference>
<evidence type="ECO:0000259" key="5">
    <source>
        <dbReference type="PROSITE" id="PS51718"/>
    </source>
</evidence>
<dbReference type="STRING" id="74649.A0A2P6SAE7"/>
<protein>
    <submittedName>
        <fullName evidence="6">Putative dynamin central domain, dynamin, GTPase domain, GTPase effector domain, Dynamin superfamily</fullName>
    </submittedName>
</protein>
<dbReference type="OMA" id="VANIIDC"/>
<keyword evidence="1" id="KW-0547">Nucleotide-binding</keyword>
<evidence type="ECO:0000256" key="1">
    <source>
        <dbReference type="ARBA" id="ARBA00022741"/>
    </source>
</evidence>
<dbReference type="Proteomes" id="UP000238479">
    <property type="component" value="Chromosome 1"/>
</dbReference>
<dbReference type="PANTHER" id="PTHR11566:SF173">
    <property type="entry name" value="DYNAMIN-RELATED PROTEIN 4C"/>
    <property type="match status" value="1"/>
</dbReference>
<sequence length="737" mass="81770">MGAAEQTDLACISEGEGSSCVEQHAIIEAAPIVSSYNDKIRPLLGAFDKLRSLMSIHQIIKKIGAAKQTDLACISEGEGLSCVEQHAIIEAAPIVSSYNEKIRPLLDAVDKLRSLMVMEEGIQLPTIVVVGDQSSGKSSVLESLAGISLPRGQVICTRVPFIMRLQHRYSPGPEFQLEYNGKVEHTDEVNIADDIVNATNVIAGGGKGISNTPLTLLVKKNGVPDLTMVDLPGITRVPVHGQPEDIYDQIKDMIMDYIKPEESIILNVLSATVDFTTCESIRMSQSVDRAGDRTLAVVTKVDKAPEGLLEKVTADDVGIGLGYVCVRNRIGDETYKEARAKSLQLFQTHPLLSKIDKSMVGIPVLGQKLVQIQASSIARNLPDIVKKINDKLSSCLLELNKMPKSLSSVAEAMTAFMQIIGSSKESLRKILVRGEFDEFPDDEHMHCTARLYKMLNQYSDQLHKCEESDPKSNFLVEEIKILEEANGISLPNFVPRNAFLVILQGKVKGISSIPIVFVEKVWSYIEEVVMSVLMHNTENYYQLQVCTRRAGRNLITRMKERSVEWTMEMVEMEKLTDYTGNPEYVSEWSRLMGQQDAFVHAVLSKNDSTVSVEGIGEVEVGVLRQYVSLFFLDVNNHVLSQAFDLKMRMTAYWKVVLRRLVDCMALHLQLSVSKLVNKDMEIEIVKELMGPNCGGGIEKMLEESPAVSVKREKLVKSIKKLRDSKEVVAKILDGVAT</sequence>
<dbReference type="GO" id="GO:0008017">
    <property type="term" value="F:microtubule binding"/>
    <property type="evidence" value="ECO:0007669"/>
    <property type="project" value="TreeGrafter"/>
</dbReference>